<sequence length="349" mass="40200">MPNKIAKILVVDDNRQVLEQVNHILAEEGFEISFIPKGEFLFQRLDRQEFDLVLLDVNLPGISGYDLLQEIRKHPKYHNLPVIIITGEDEDTTLTKCFALGAQDYIRKPINHLVLKVRVSSVISASRFHLNQIKNEREEALQARMKMLSSQMNPHFIFNALSSIQEFILSNETDKAIDYVSEFAGLMRQNLENSLVPYITLADELQFLETYLSLERTRFNNSFEFEIVLEIDEFQDIMVPPMIIQPYLENAIIHGLRKVDRIGKLTLLVKEQNNRIQCIITDNGIGRKQAELDNPRKHRSIAMSNIEARLELLNLDAKMKEFKVVIEDIVENDSPAGTIVSLCFPNDLH</sequence>
<dbReference type="InterPro" id="IPR011006">
    <property type="entry name" value="CheY-like_superfamily"/>
</dbReference>
<gene>
    <name evidence="3" type="ORF">M3P19_06720</name>
</gene>
<dbReference type="PROSITE" id="PS50110">
    <property type="entry name" value="RESPONSE_REGULATORY"/>
    <property type="match status" value="1"/>
</dbReference>
<dbReference type="SUPFAM" id="SSF55874">
    <property type="entry name" value="ATPase domain of HSP90 chaperone/DNA topoisomerase II/histidine kinase"/>
    <property type="match status" value="1"/>
</dbReference>
<protein>
    <submittedName>
        <fullName evidence="3">Response regulator</fullName>
    </submittedName>
</protein>
<dbReference type="Gene3D" id="3.40.50.2300">
    <property type="match status" value="1"/>
</dbReference>
<accession>A0ABT0PQQ5</accession>
<comment type="caution">
    <text evidence="3">The sequence shown here is derived from an EMBL/GenBank/DDBJ whole genome shotgun (WGS) entry which is preliminary data.</text>
</comment>
<dbReference type="EMBL" id="JAMFMA010000002">
    <property type="protein sequence ID" value="MCL6273694.1"/>
    <property type="molecule type" value="Genomic_DNA"/>
</dbReference>
<keyword evidence="4" id="KW-1185">Reference proteome</keyword>
<evidence type="ECO:0000313" key="3">
    <source>
        <dbReference type="EMBL" id="MCL6273694.1"/>
    </source>
</evidence>
<dbReference type="InterPro" id="IPR036890">
    <property type="entry name" value="HATPase_C_sf"/>
</dbReference>
<name>A0ABT0PQQ5_9FLAO</name>
<dbReference type="SUPFAM" id="SSF52172">
    <property type="entry name" value="CheY-like"/>
    <property type="match status" value="1"/>
</dbReference>
<dbReference type="RefSeq" id="WP_249656886.1">
    <property type="nucleotide sequence ID" value="NZ_JAMFMA010000002.1"/>
</dbReference>
<dbReference type="PANTHER" id="PTHR34220:SF7">
    <property type="entry name" value="SENSOR HISTIDINE KINASE YPDA"/>
    <property type="match status" value="1"/>
</dbReference>
<dbReference type="PANTHER" id="PTHR34220">
    <property type="entry name" value="SENSOR HISTIDINE KINASE YPDA"/>
    <property type="match status" value="1"/>
</dbReference>
<dbReference type="Gene3D" id="3.30.565.10">
    <property type="entry name" value="Histidine kinase-like ATPase, C-terminal domain"/>
    <property type="match status" value="1"/>
</dbReference>
<evidence type="ECO:0000256" key="1">
    <source>
        <dbReference type="PROSITE-ProRule" id="PRU00169"/>
    </source>
</evidence>
<keyword evidence="1" id="KW-0597">Phosphoprotein</keyword>
<evidence type="ECO:0000313" key="4">
    <source>
        <dbReference type="Proteomes" id="UP001203607"/>
    </source>
</evidence>
<dbReference type="Proteomes" id="UP001203607">
    <property type="component" value="Unassembled WGS sequence"/>
</dbReference>
<evidence type="ECO:0000259" key="2">
    <source>
        <dbReference type="PROSITE" id="PS50110"/>
    </source>
</evidence>
<dbReference type="SMART" id="SM00448">
    <property type="entry name" value="REC"/>
    <property type="match status" value="1"/>
</dbReference>
<dbReference type="InterPro" id="IPR001789">
    <property type="entry name" value="Sig_transdc_resp-reg_receiver"/>
</dbReference>
<organism evidence="3 4">
    <name type="scientific">Flagellimonas spongiicola</name>
    <dbReference type="NCBI Taxonomy" id="2942208"/>
    <lineage>
        <taxon>Bacteria</taxon>
        <taxon>Pseudomonadati</taxon>
        <taxon>Bacteroidota</taxon>
        <taxon>Flavobacteriia</taxon>
        <taxon>Flavobacteriales</taxon>
        <taxon>Flavobacteriaceae</taxon>
        <taxon>Flagellimonas</taxon>
    </lineage>
</organism>
<dbReference type="CDD" id="cd00156">
    <property type="entry name" value="REC"/>
    <property type="match status" value="1"/>
</dbReference>
<feature type="domain" description="Response regulatory" evidence="2">
    <location>
        <begin position="7"/>
        <end position="123"/>
    </location>
</feature>
<reference evidence="3 4" key="1">
    <citation type="submission" date="2022-05" db="EMBL/GenBank/DDBJ databases">
        <authorList>
            <person name="Park J.-S."/>
        </authorList>
    </citation>
    <scope>NUCLEOTIDE SEQUENCE [LARGE SCALE GENOMIC DNA]</scope>
    <source>
        <strain evidence="3 4">2012CJ35-5</strain>
    </source>
</reference>
<proteinExistence type="predicted"/>
<dbReference type="InterPro" id="IPR010559">
    <property type="entry name" value="Sig_transdc_His_kin_internal"/>
</dbReference>
<dbReference type="Pfam" id="PF06580">
    <property type="entry name" value="His_kinase"/>
    <property type="match status" value="1"/>
</dbReference>
<dbReference type="Pfam" id="PF00072">
    <property type="entry name" value="Response_reg"/>
    <property type="match status" value="1"/>
</dbReference>
<feature type="modified residue" description="4-aspartylphosphate" evidence="1">
    <location>
        <position position="56"/>
    </location>
</feature>
<dbReference type="InterPro" id="IPR050640">
    <property type="entry name" value="Bact_2-comp_sensor_kinase"/>
</dbReference>